<feature type="transmembrane region" description="Helical" evidence="11">
    <location>
        <begin position="216"/>
        <end position="237"/>
    </location>
</feature>
<keyword evidence="9 11" id="KW-0472">Membrane</keyword>
<dbReference type="InterPro" id="IPR003593">
    <property type="entry name" value="AAA+_ATPase"/>
</dbReference>
<sequence length="553" mass="59384">MLPIVAGRELLGALTAPESIDRPTVVLQAAVVLGLLGLLGLAGAVGLGRDEILGELINRHAQRRILDVACSAELEDFERPAFHDRLGRVAQNAGSRAHQLAQSLVALVQAMMAATGVLVTVIAIEPVLGLVTLLAGLPLWAAGVRSGQVSFAMAFQLTPVERERGYLLGLLTGRRPATEIRAFGLAPYLRGRWERRTDERLAELRVTVRTRLRITLVARLVSGAAIGAVLGLVVLLVSTGRLTVPDAGAAVGGILLLTGRLRSAALGTDQLFEAAPFVADLDAFLADAEPGHDTGARVAAPTGFQRLTVEDLTFTYPSGARPALRDVHLEIRAGEVVALVGENGSGKTTLAKLLCGLYRPQSGRIRYDGVDVADLDADELRGSLTVLFQDFQRYVLPAADNIGVGRWERADDRERVRRAAELAGADGFLSALSDGYDTLLGPEFSGGTDLSGGQWQRIALARAFFRDAPFVILDEPTAALDARAEHELFQRIRTLFAGRTVLLISHRFATVRSADRIYVLADGRVAEHGTHEELMAKAGRYAELFTLQAAHYL</sequence>
<dbReference type="InterPro" id="IPR027417">
    <property type="entry name" value="P-loop_NTPase"/>
</dbReference>
<evidence type="ECO:0000259" key="12">
    <source>
        <dbReference type="PROSITE" id="PS50893"/>
    </source>
</evidence>
<dbReference type="EMBL" id="FNVO01000011">
    <property type="protein sequence ID" value="SEG76984.1"/>
    <property type="molecule type" value="Genomic_DNA"/>
</dbReference>
<evidence type="ECO:0000256" key="5">
    <source>
        <dbReference type="ARBA" id="ARBA00022692"/>
    </source>
</evidence>
<evidence type="ECO:0000256" key="10">
    <source>
        <dbReference type="ARBA" id="ARBA00023455"/>
    </source>
</evidence>
<dbReference type="PANTHER" id="PTHR43394:SF1">
    <property type="entry name" value="ATP-BINDING CASSETTE SUB-FAMILY B MEMBER 10, MITOCHONDRIAL"/>
    <property type="match status" value="1"/>
</dbReference>
<dbReference type="GO" id="GO:0016887">
    <property type="term" value="F:ATP hydrolysis activity"/>
    <property type="evidence" value="ECO:0007669"/>
    <property type="project" value="InterPro"/>
</dbReference>
<keyword evidence="15" id="KW-1185">Reference proteome</keyword>
<evidence type="ECO:0000259" key="13">
    <source>
        <dbReference type="PROSITE" id="PS50929"/>
    </source>
</evidence>
<dbReference type="OrthoDB" id="9806127at2"/>
<feature type="transmembrane region" description="Helical" evidence="11">
    <location>
        <begin position="25"/>
        <end position="47"/>
    </location>
</feature>
<comment type="similarity">
    <text evidence="10">Belongs to the ABC transporter superfamily. Siderophore-Fe(3+) uptake transporter (SIUT) (TC 3.A.1.21) family.</text>
</comment>
<feature type="transmembrane region" description="Helical" evidence="11">
    <location>
        <begin position="130"/>
        <end position="155"/>
    </location>
</feature>
<dbReference type="SUPFAM" id="SSF52540">
    <property type="entry name" value="P-loop containing nucleoside triphosphate hydrolases"/>
    <property type="match status" value="1"/>
</dbReference>
<comment type="subcellular location">
    <subcellularLocation>
        <location evidence="1">Cell inner membrane</location>
        <topology evidence="1">Multi-pass membrane protein</topology>
    </subcellularLocation>
</comment>
<dbReference type="InterPro" id="IPR011527">
    <property type="entry name" value="ABC1_TM_dom"/>
</dbReference>
<evidence type="ECO:0000256" key="9">
    <source>
        <dbReference type="ARBA" id="ARBA00023136"/>
    </source>
</evidence>
<keyword evidence="2" id="KW-0813">Transport</keyword>
<protein>
    <submittedName>
        <fullName evidence="14">ATP-binding cassette, subfamily B</fullName>
    </submittedName>
</protein>
<dbReference type="GO" id="GO:0015421">
    <property type="term" value="F:ABC-type oligopeptide transporter activity"/>
    <property type="evidence" value="ECO:0007669"/>
    <property type="project" value="TreeGrafter"/>
</dbReference>
<dbReference type="PANTHER" id="PTHR43394">
    <property type="entry name" value="ATP-DEPENDENT PERMEASE MDL1, MITOCHONDRIAL"/>
    <property type="match status" value="1"/>
</dbReference>
<keyword evidence="3" id="KW-1003">Cell membrane</keyword>
<dbReference type="InterPro" id="IPR003439">
    <property type="entry name" value="ABC_transporter-like_ATP-bd"/>
</dbReference>
<dbReference type="PROSITE" id="PS50893">
    <property type="entry name" value="ABC_TRANSPORTER_2"/>
    <property type="match status" value="1"/>
</dbReference>
<dbReference type="Proteomes" id="UP000236723">
    <property type="component" value="Unassembled WGS sequence"/>
</dbReference>
<dbReference type="Gene3D" id="3.40.50.300">
    <property type="entry name" value="P-loop containing nucleotide triphosphate hydrolases"/>
    <property type="match status" value="1"/>
</dbReference>
<evidence type="ECO:0000256" key="7">
    <source>
        <dbReference type="ARBA" id="ARBA00022840"/>
    </source>
</evidence>
<dbReference type="RefSeq" id="WP_103940345.1">
    <property type="nucleotide sequence ID" value="NZ_FNVO01000011.1"/>
</dbReference>
<evidence type="ECO:0000256" key="11">
    <source>
        <dbReference type="SAM" id="Phobius"/>
    </source>
</evidence>
<dbReference type="GO" id="GO:0005886">
    <property type="term" value="C:plasma membrane"/>
    <property type="evidence" value="ECO:0007669"/>
    <property type="project" value="UniProtKB-SubCell"/>
</dbReference>
<dbReference type="FunFam" id="3.40.50.300:FF:000221">
    <property type="entry name" value="Multidrug ABC transporter ATP-binding protein"/>
    <property type="match status" value="1"/>
</dbReference>
<keyword evidence="7 14" id="KW-0067">ATP-binding</keyword>
<evidence type="ECO:0000256" key="1">
    <source>
        <dbReference type="ARBA" id="ARBA00004429"/>
    </source>
</evidence>
<accession>A0A1H6CVK0</accession>
<dbReference type="InterPro" id="IPR017871">
    <property type="entry name" value="ABC_transporter-like_CS"/>
</dbReference>
<dbReference type="PROSITE" id="PS00211">
    <property type="entry name" value="ABC_TRANSPORTER_1"/>
    <property type="match status" value="1"/>
</dbReference>
<evidence type="ECO:0000256" key="6">
    <source>
        <dbReference type="ARBA" id="ARBA00022741"/>
    </source>
</evidence>
<dbReference type="InterPro" id="IPR036640">
    <property type="entry name" value="ABC1_TM_sf"/>
</dbReference>
<reference evidence="15" key="1">
    <citation type="submission" date="2016-10" db="EMBL/GenBank/DDBJ databases">
        <authorList>
            <person name="Varghese N."/>
            <person name="Submissions S."/>
        </authorList>
    </citation>
    <scope>NUCLEOTIDE SEQUENCE [LARGE SCALE GENOMIC DNA]</scope>
    <source>
        <strain evidence="15">DSM 43163</strain>
    </source>
</reference>
<feature type="domain" description="ABC transporter" evidence="12">
    <location>
        <begin position="307"/>
        <end position="547"/>
    </location>
</feature>
<proteinExistence type="inferred from homology"/>
<dbReference type="GO" id="GO:0005524">
    <property type="term" value="F:ATP binding"/>
    <property type="evidence" value="ECO:0007669"/>
    <property type="project" value="UniProtKB-KW"/>
</dbReference>
<name>A0A1H6CVK0_9ACTN</name>
<dbReference type="AlphaFoldDB" id="A0A1H6CVK0"/>
<keyword evidence="5 11" id="KW-0812">Transmembrane</keyword>
<dbReference type="Pfam" id="PF00005">
    <property type="entry name" value="ABC_tran"/>
    <property type="match status" value="1"/>
</dbReference>
<evidence type="ECO:0000256" key="4">
    <source>
        <dbReference type="ARBA" id="ARBA00022519"/>
    </source>
</evidence>
<dbReference type="PROSITE" id="PS50929">
    <property type="entry name" value="ABC_TM1F"/>
    <property type="match status" value="1"/>
</dbReference>
<feature type="transmembrane region" description="Helical" evidence="11">
    <location>
        <begin position="104"/>
        <end position="124"/>
    </location>
</feature>
<organism evidence="14 15">
    <name type="scientific">Thermomonospora echinospora</name>
    <dbReference type="NCBI Taxonomy" id="1992"/>
    <lineage>
        <taxon>Bacteria</taxon>
        <taxon>Bacillati</taxon>
        <taxon>Actinomycetota</taxon>
        <taxon>Actinomycetes</taxon>
        <taxon>Streptosporangiales</taxon>
        <taxon>Thermomonosporaceae</taxon>
        <taxon>Thermomonospora</taxon>
    </lineage>
</organism>
<evidence type="ECO:0000313" key="15">
    <source>
        <dbReference type="Proteomes" id="UP000236723"/>
    </source>
</evidence>
<keyword evidence="6" id="KW-0547">Nucleotide-binding</keyword>
<dbReference type="SMART" id="SM00382">
    <property type="entry name" value="AAA"/>
    <property type="match status" value="1"/>
</dbReference>
<evidence type="ECO:0000256" key="2">
    <source>
        <dbReference type="ARBA" id="ARBA00022448"/>
    </source>
</evidence>
<evidence type="ECO:0000256" key="3">
    <source>
        <dbReference type="ARBA" id="ARBA00022475"/>
    </source>
</evidence>
<keyword evidence="8 11" id="KW-1133">Transmembrane helix</keyword>
<dbReference type="SUPFAM" id="SSF90123">
    <property type="entry name" value="ABC transporter transmembrane region"/>
    <property type="match status" value="1"/>
</dbReference>
<evidence type="ECO:0000256" key="8">
    <source>
        <dbReference type="ARBA" id="ARBA00022989"/>
    </source>
</evidence>
<keyword evidence="4" id="KW-0997">Cell inner membrane</keyword>
<feature type="domain" description="ABC transmembrane type-1" evidence="13">
    <location>
        <begin position="1"/>
        <end position="265"/>
    </location>
</feature>
<gene>
    <name evidence="14" type="ORF">SAMN04489712_111233</name>
</gene>
<dbReference type="InterPro" id="IPR039421">
    <property type="entry name" value="Type_1_exporter"/>
</dbReference>
<dbReference type="Gene3D" id="1.20.1560.10">
    <property type="entry name" value="ABC transporter type 1, transmembrane domain"/>
    <property type="match status" value="1"/>
</dbReference>
<evidence type="ECO:0000313" key="14">
    <source>
        <dbReference type="EMBL" id="SEG76984.1"/>
    </source>
</evidence>